<keyword evidence="3" id="KW-1185">Reference proteome</keyword>
<organism evidence="2 3">
    <name type="scientific">Planoprotostelium fungivorum</name>
    <dbReference type="NCBI Taxonomy" id="1890364"/>
    <lineage>
        <taxon>Eukaryota</taxon>
        <taxon>Amoebozoa</taxon>
        <taxon>Evosea</taxon>
        <taxon>Variosea</taxon>
        <taxon>Cavosteliida</taxon>
        <taxon>Cavosteliaceae</taxon>
        <taxon>Planoprotostelium</taxon>
    </lineage>
</organism>
<name>A0A2P6NN25_9EUKA</name>
<evidence type="ECO:0000313" key="3">
    <source>
        <dbReference type="Proteomes" id="UP000241769"/>
    </source>
</evidence>
<feature type="transmembrane region" description="Helical" evidence="1">
    <location>
        <begin position="414"/>
        <end position="433"/>
    </location>
</feature>
<dbReference type="Proteomes" id="UP000241769">
    <property type="component" value="Unassembled WGS sequence"/>
</dbReference>
<feature type="transmembrane region" description="Helical" evidence="1">
    <location>
        <begin position="101"/>
        <end position="121"/>
    </location>
</feature>
<feature type="transmembrane region" description="Helical" evidence="1">
    <location>
        <begin position="512"/>
        <end position="535"/>
    </location>
</feature>
<feature type="transmembrane region" description="Helical" evidence="1">
    <location>
        <begin position="36"/>
        <end position="57"/>
    </location>
</feature>
<dbReference type="AlphaFoldDB" id="A0A2P6NN25"/>
<feature type="transmembrane region" description="Helical" evidence="1">
    <location>
        <begin position="555"/>
        <end position="576"/>
    </location>
</feature>
<comment type="caution">
    <text evidence="2">The sequence shown here is derived from an EMBL/GenBank/DDBJ whole genome shotgun (WGS) entry which is preliminary data.</text>
</comment>
<sequence length="623" mass="72641">MAIRVSPKTLKIMCLFLIPPFLIGIGWLSIPLGIEATLIVAISIYHCLMFFAWLTFYDFIWPNCGKKHLFFGTILFLTLSACCWVLIWARGWWRSKFQLSILSAAEFISSGLIYLVHVLQVKKQLKQQNERLKLAVSDEDRFHMRMTGPQIYRHWSRTFYQFFCYLPGLDGLEAESVYANSLALQAQSSLSIHLPTDSVIYPDEADDRHMEEGRVEKTEEVDATTLDDIDKMEMNCVRRGSVGSTNTSSSMPGIIMGYQGSNLHSNMERQRKYSLFGDSDSYIVRGSPIIEKRKESSPARRPERDSVQGVTVYIKEGVGEAQWSNKTLIVAFSFKIIFIGTWYYLQGECYLFEIDSDVVGFYLLARKWKDEGENPDDYLLKVISKAIAAVIIFHATRVLITNVTMILNTHLPKFLESCYFSQFAIQTIFFFYYRNIFVTVSDWKTAVIVNFISYAAQVIMFPLCMWEMVYQLRFKKLHWLITEKFPALSFLSFLCDQNMEYSEYVKALVVEYYYCCVADYYSLLCVTIFAVLLRFAAKYNLSYYPNFNNLSEDQFLQLIYRYLFLFGFDLVGDIIIRYATKRLIYIDISHDGRSATIMNYKTRYMFTIFLIYFVMDAYYSLTI</sequence>
<dbReference type="FunCoup" id="A0A2P6NN25">
    <property type="interactions" value="82"/>
</dbReference>
<feature type="transmembrane region" description="Helical" evidence="1">
    <location>
        <begin position="69"/>
        <end position="89"/>
    </location>
</feature>
<feature type="transmembrane region" description="Helical" evidence="1">
    <location>
        <begin position="445"/>
        <end position="466"/>
    </location>
</feature>
<evidence type="ECO:0000313" key="2">
    <source>
        <dbReference type="EMBL" id="PRP85370.1"/>
    </source>
</evidence>
<keyword evidence="1" id="KW-0812">Transmembrane</keyword>
<feature type="transmembrane region" description="Helical" evidence="1">
    <location>
        <begin position="12"/>
        <end position="30"/>
    </location>
</feature>
<gene>
    <name evidence="2" type="ORF">PROFUN_07078</name>
</gene>
<keyword evidence="1" id="KW-0472">Membrane</keyword>
<protein>
    <submittedName>
        <fullName evidence="2">Uncharacterized protein</fullName>
    </submittedName>
</protein>
<reference evidence="2 3" key="1">
    <citation type="journal article" date="2018" name="Genome Biol. Evol.">
        <title>Multiple Roots of Fruiting Body Formation in Amoebozoa.</title>
        <authorList>
            <person name="Hillmann F."/>
            <person name="Forbes G."/>
            <person name="Novohradska S."/>
            <person name="Ferling I."/>
            <person name="Riege K."/>
            <person name="Groth M."/>
            <person name="Westermann M."/>
            <person name="Marz M."/>
            <person name="Spaller T."/>
            <person name="Winckler T."/>
            <person name="Schaap P."/>
            <person name="Glockner G."/>
        </authorList>
    </citation>
    <scope>NUCLEOTIDE SEQUENCE [LARGE SCALE GENOMIC DNA]</scope>
    <source>
        <strain evidence="2 3">Jena</strain>
    </source>
</reference>
<feature type="transmembrane region" description="Helical" evidence="1">
    <location>
        <begin position="386"/>
        <end position="407"/>
    </location>
</feature>
<dbReference type="OrthoDB" id="16604at2759"/>
<accession>A0A2P6NN25</accession>
<evidence type="ECO:0000256" key="1">
    <source>
        <dbReference type="SAM" id="Phobius"/>
    </source>
</evidence>
<proteinExistence type="predicted"/>
<keyword evidence="1" id="KW-1133">Transmembrane helix</keyword>
<feature type="transmembrane region" description="Helical" evidence="1">
    <location>
        <begin position="328"/>
        <end position="345"/>
    </location>
</feature>
<dbReference type="EMBL" id="MDYQ01000046">
    <property type="protein sequence ID" value="PRP85370.1"/>
    <property type="molecule type" value="Genomic_DNA"/>
</dbReference>
<dbReference type="InParanoid" id="A0A2P6NN25"/>
<feature type="transmembrane region" description="Helical" evidence="1">
    <location>
        <begin position="603"/>
        <end position="621"/>
    </location>
</feature>